<dbReference type="PANTHER" id="PTHR30055">
    <property type="entry name" value="HTH-TYPE TRANSCRIPTIONAL REGULATOR RUTR"/>
    <property type="match status" value="1"/>
</dbReference>
<dbReference type="PROSITE" id="PS01081">
    <property type="entry name" value="HTH_TETR_1"/>
    <property type="match status" value="1"/>
</dbReference>
<dbReference type="InterPro" id="IPR023772">
    <property type="entry name" value="DNA-bd_HTH_TetR-type_CS"/>
</dbReference>
<name>A0AAU8J6S2_9ACTN</name>
<keyword evidence="6" id="KW-0614">Plasmid</keyword>
<dbReference type="EMBL" id="CP159535">
    <property type="protein sequence ID" value="XCJ75956.1"/>
    <property type="molecule type" value="Genomic_DNA"/>
</dbReference>
<evidence type="ECO:0000256" key="2">
    <source>
        <dbReference type="ARBA" id="ARBA00023125"/>
    </source>
</evidence>
<evidence type="ECO:0000259" key="5">
    <source>
        <dbReference type="PROSITE" id="PS50977"/>
    </source>
</evidence>
<proteinExistence type="predicted"/>
<dbReference type="Pfam" id="PF00440">
    <property type="entry name" value="TetR_N"/>
    <property type="match status" value="1"/>
</dbReference>
<feature type="domain" description="HTH tetR-type" evidence="5">
    <location>
        <begin position="9"/>
        <end position="69"/>
    </location>
</feature>
<feature type="DNA-binding region" description="H-T-H motif" evidence="4">
    <location>
        <begin position="32"/>
        <end position="51"/>
    </location>
</feature>
<gene>
    <name evidence="6" type="ORF">ABII15_38665</name>
</gene>
<dbReference type="SUPFAM" id="SSF48498">
    <property type="entry name" value="Tetracyclin repressor-like, C-terminal domain"/>
    <property type="match status" value="1"/>
</dbReference>
<reference evidence="6" key="1">
    <citation type="submission" date="2024-06" db="EMBL/GenBank/DDBJ databases">
        <title>Streptomyces sp. strain HUAS MG91 genome sequences.</title>
        <authorList>
            <person name="Mo P."/>
        </authorList>
    </citation>
    <scope>NUCLEOTIDE SEQUENCE</scope>
    <source>
        <strain evidence="6">HUAS MG91</strain>
        <plasmid evidence="6">punmamed1</plasmid>
    </source>
</reference>
<keyword evidence="1" id="KW-0805">Transcription regulation</keyword>
<dbReference type="AlphaFoldDB" id="A0AAU8J6S2"/>
<protein>
    <submittedName>
        <fullName evidence="6">ScbR family autoregulator-binding transcription factor</fullName>
    </submittedName>
</protein>
<organism evidence="6">
    <name type="scientific">Streptomyces tabacisoli</name>
    <dbReference type="NCBI Taxonomy" id="3156398"/>
    <lineage>
        <taxon>Bacteria</taxon>
        <taxon>Bacillati</taxon>
        <taxon>Actinomycetota</taxon>
        <taxon>Actinomycetes</taxon>
        <taxon>Kitasatosporales</taxon>
        <taxon>Streptomycetaceae</taxon>
        <taxon>Streptomyces</taxon>
    </lineage>
</organism>
<dbReference type="RefSeq" id="WP_353947367.1">
    <property type="nucleotide sequence ID" value="NZ_CP159535.1"/>
</dbReference>
<evidence type="ECO:0000256" key="4">
    <source>
        <dbReference type="PROSITE-ProRule" id="PRU00335"/>
    </source>
</evidence>
<dbReference type="PANTHER" id="PTHR30055:SF234">
    <property type="entry name" value="HTH-TYPE TRANSCRIPTIONAL REGULATOR BETI"/>
    <property type="match status" value="1"/>
</dbReference>
<keyword evidence="2 4" id="KW-0238">DNA-binding</keyword>
<dbReference type="InterPro" id="IPR009057">
    <property type="entry name" value="Homeodomain-like_sf"/>
</dbReference>
<dbReference type="KEGG" id="stac:ABII15_38665"/>
<dbReference type="InterPro" id="IPR050109">
    <property type="entry name" value="HTH-type_TetR-like_transc_reg"/>
</dbReference>
<dbReference type="InterPro" id="IPR001647">
    <property type="entry name" value="HTH_TetR"/>
</dbReference>
<dbReference type="PRINTS" id="PR00455">
    <property type="entry name" value="HTHTETR"/>
</dbReference>
<dbReference type="GO" id="GO:0003700">
    <property type="term" value="F:DNA-binding transcription factor activity"/>
    <property type="evidence" value="ECO:0007669"/>
    <property type="project" value="TreeGrafter"/>
</dbReference>
<dbReference type="InterPro" id="IPR047923">
    <property type="entry name" value="ArpA-like"/>
</dbReference>
<evidence type="ECO:0000313" key="6">
    <source>
        <dbReference type="EMBL" id="XCJ75956.1"/>
    </source>
</evidence>
<accession>A0AAU8J6S2</accession>
<dbReference type="Gene3D" id="1.10.357.10">
    <property type="entry name" value="Tetracycline Repressor, domain 2"/>
    <property type="match status" value="1"/>
</dbReference>
<evidence type="ECO:0000256" key="1">
    <source>
        <dbReference type="ARBA" id="ARBA00023015"/>
    </source>
</evidence>
<sequence>MMVKQERAVRTRQILVRAAAESFARDGFALASLTMISRRAGVSTGALHFHFASKRALADAVLHEAAAALERTTCRADRAPDPLRALVEATHGLMDGIVGDAVVRAGFALSGDPARTRGDVDLRQQWQRWIERTLQRAEWEGRLAEGTSCAQIAPTVVAATVGFEVLGCRDPDWLTRRKIDRFWELMLPRLTDGATARG</sequence>
<dbReference type="GO" id="GO:0000976">
    <property type="term" value="F:transcription cis-regulatory region binding"/>
    <property type="evidence" value="ECO:0007669"/>
    <property type="project" value="TreeGrafter"/>
</dbReference>
<keyword evidence="3" id="KW-0804">Transcription</keyword>
<evidence type="ECO:0000256" key="3">
    <source>
        <dbReference type="ARBA" id="ARBA00023163"/>
    </source>
</evidence>
<dbReference type="NCBIfam" id="NF041196">
    <property type="entry name" value="ScbR_bind_reg"/>
    <property type="match status" value="1"/>
</dbReference>
<dbReference type="PROSITE" id="PS50977">
    <property type="entry name" value="HTH_TETR_2"/>
    <property type="match status" value="1"/>
</dbReference>
<dbReference type="SUPFAM" id="SSF46689">
    <property type="entry name" value="Homeodomain-like"/>
    <property type="match status" value="1"/>
</dbReference>
<dbReference type="InterPro" id="IPR036271">
    <property type="entry name" value="Tet_transcr_reg_TetR-rel_C_sf"/>
</dbReference>
<geneLocation type="plasmid" evidence="6">
    <name>punmamed1</name>
</geneLocation>